<gene>
    <name evidence="1" type="ORF">HG543_44565</name>
</gene>
<comment type="caution">
    <text evidence="1">The sequence shown here is derived from an EMBL/GenBank/DDBJ whole genome shotgun (WGS) entry which is preliminary data.</text>
</comment>
<dbReference type="RefSeq" id="WP_169351049.1">
    <property type="nucleotide sequence ID" value="NZ_JABBJJ010000361.1"/>
</dbReference>
<sequence>MSEHLSDLVLDEVLAGGARPPHLESCGACQERAARLGAHAARVRATPDFSRVRARVLSQAAEREARPATSWFSALLLVPALASLAVVMLWGPRFGAEEAGPEVPASAGGQGIRVKGPPAVELLRLDDGQVNPVLREGDAVALRLRSGGRPYALVVSVDAGGQVEALWPAGAVGSGALDAEVPAPLFQVTQGDFVVHAIYSEMPLRLDDVREWLGRHGPECPGASDSTVCQEPAGLPPATAHAAVSLAVEAAP</sequence>
<keyword evidence="2" id="KW-1185">Reference proteome</keyword>
<evidence type="ECO:0000313" key="1">
    <source>
        <dbReference type="EMBL" id="NMO21879.1"/>
    </source>
</evidence>
<name>A0A848LW51_9BACT</name>
<evidence type="ECO:0000313" key="2">
    <source>
        <dbReference type="Proteomes" id="UP000518300"/>
    </source>
</evidence>
<proteinExistence type="predicted"/>
<protein>
    <recommendedName>
        <fullName evidence="3">ActD-like protein</fullName>
    </recommendedName>
</protein>
<evidence type="ECO:0008006" key="3">
    <source>
        <dbReference type="Google" id="ProtNLM"/>
    </source>
</evidence>
<accession>A0A848LW51</accession>
<reference evidence="1 2" key="1">
    <citation type="submission" date="2020-04" db="EMBL/GenBank/DDBJ databases">
        <title>Draft genome of Pyxidicoccus fallax type strain.</title>
        <authorList>
            <person name="Whitworth D.E."/>
        </authorList>
    </citation>
    <scope>NUCLEOTIDE SEQUENCE [LARGE SCALE GENOMIC DNA]</scope>
    <source>
        <strain evidence="1 2">DSM 14698</strain>
    </source>
</reference>
<dbReference type="Proteomes" id="UP000518300">
    <property type="component" value="Unassembled WGS sequence"/>
</dbReference>
<dbReference type="EMBL" id="JABBJJ010000361">
    <property type="protein sequence ID" value="NMO21879.1"/>
    <property type="molecule type" value="Genomic_DNA"/>
</dbReference>
<organism evidence="1 2">
    <name type="scientific">Pyxidicoccus fallax</name>
    <dbReference type="NCBI Taxonomy" id="394095"/>
    <lineage>
        <taxon>Bacteria</taxon>
        <taxon>Pseudomonadati</taxon>
        <taxon>Myxococcota</taxon>
        <taxon>Myxococcia</taxon>
        <taxon>Myxococcales</taxon>
        <taxon>Cystobacterineae</taxon>
        <taxon>Myxococcaceae</taxon>
        <taxon>Pyxidicoccus</taxon>
    </lineage>
</organism>
<dbReference type="AlphaFoldDB" id="A0A848LW51"/>